<sequence length="831" mass="97743">MYNLEFIQLTKPHTRSSRYNYNIIPNDQKNIHFLEIKKNTKSFKGGGITPNINTNNYKKQNEKDLISTNNRITHGDQIGEDFDQSFVIGSDFNVEKSYENTNKNINNTVYKGSVEIFQTHFLNNIYPPNWGKVNTTCGEVWLELFQICRKRNIPNTVLDCLLGWVNKYFILKNEKTKKLPNYSKYFYSNLMNILPVIQSEPQTLMSTKWECERNKWHPSSRRGDIEYCSPIQWINYLVNSNGFENIIISPNDYFQGSPVNQKKFKPMQLNETKGFQNRGLRKKEDETLLLISFYYDHHKTGKSSLGGLYMFVENVKSCWRMKDPLIFLIANFPYQLKIYDVLKKTKLVEDLKLLEKGIHMGTKFVKAKVYSIVGDLPAQLEARGRIMHQGLYSCANCNLSKNDPNYTNPNCKPSKRNKEIILKYKKILSELYSIVDTTTDLDLMKILEKETGALFQLSNIWIDDLGMDPTSLAHFPICWFHLLLEGLCKNVWDEIIKILNPKQIEIANKRWKCLELPPNSLRVQNPFLQVKRTAVEMESIIQFGYLIIWDFVEKKYLDFLRIMAKLLGNLFLPFRNKDINKKLKKIIKKTVPLYKKCIKKDCSGLPNLHYLTHHLYESVKLNGGVFTCYYALEKYHKRFKTKYGNICLGLSLLVKHLSKKECLLKSVEYLNLQKKFKYYQQYGYKKKLSSKTTWETADYTNLKFCPDQFSFEINKISYNYHIFSKNNCVELYNGKIVKIVKFLKTKQDQNFKYAAVKYFKKIQNNKYKIDNDICLLEIDSLKQLVHVFSPFLNGSTQQQNFYFINNNFISWKPVFLDYKSLQWGGNTSENN</sequence>
<protein>
    <submittedName>
        <fullName evidence="1">Uncharacterized protein</fullName>
    </submittedName>
</protein>
<organism evidence="1 2">
    <name type="scientific">Anaeramoeba flamelloides</name>
    <dbReference type="NCBI Taxonomy" id="1746091"/>
    <lineage>
        <taxon>Eukaryota</taxon>
        <taxon>Metamonada</taxon>
        <taxon>Anaeramoebidae</taxon>
        <taxon>Anaeramoeba</taxon>
    </lineage>
</organism>
<proteinExistence type="predicted"/>
<evidence type="ECO:0000313" key="2">
    <source>
        <dbReference type="Proteomes" id="UP001150062"/>
    </source>
</evidence>
<evidence type="ECO:0000313" key="1">
    <source>
        <dbReference type="EMBL" id="KAJ6226441.1"/>
    </source>
</evidence>
<name>A0ABQ8X1X9_9EUKA</name>
<keyword evidence="2" id="KW-1185">Reference proteome</keyword>
<accession>A0ABQ8X1X9</accession>
<comment type="caution">
    <text evidence="1">The sequence shown here is derived from an EMBL/GenBank/DDBJ whole genome shotgun (WGS) entry which is preliminary data.</text>
</comment>
<reference evidence="1" key="1">
    <citation type="submission" date="2022-08" db="EMBL/GenBank/DDBJ databases">
        <title>Novel sulfate-reducing endosymbionts in the free-living metamonad Anaeramoeba.</title>
        <authorList>
            <person name="Jerlstrom-Hultqvist J."/>
            <person name="Cepicka I."/>
            <person name="Gallot-Lavallee L."/>
            <person name="Salas-Leiva D."/>
            <person name="Curtis B.A."/>
            <person name="Zahonova K."/>
            <person name="Pipaliya S."/>
            <person name="Dacks J."/>
            <person name="Roger A.J."/>
        </authorList>
    </citation>
    <scope>NUCLEOTIDE SEQUENCE</scope>
    <source>
        <strain evidence="1">Schooner1</strain>
    </source>
</reference>
<dbReference type="EMBL" id="JAOAOG010000343">
    <property type="protein sequence ID" value="KAJ6226441.1"/>
    <property type="molecule type" value="Genomic_DNA"/>
</dbReference>
<dbReference type="Proteomes" id="UP001150062">
    <property type="component" value="Unassembled WGS sequence"/>
</dbReference>
<gene>
    <name evidence="1" type="ORF">M0813_10870</name>
</gene>